<feature type="domain" description="COQ9 C-terminal" evidence="7">
    <location>
        <begin position="126"/>
        <end position="196"/>
    </location>
</feature>
<organism evidence="8 9">
    <name type="scientific">Altererythrobacter lutimaris</name>
    <dbReference type="NCBI Taxonomy" id="2743979"/>
    <lineage>
        <taxon>Bacteria</taxon>
        <taxon>Pseudomonadati</taxon>
        <taxon>Pseudomonadota</taxon>
        <taxon>Alphaproteobacteria</taxon>
        <taxon>Sphingomonadales</taxon>
        <taxon>Erythrobacteraceae</taxon>
        <taxon>Altererythrobacter</taxon>
    </lineage>
</organism>
<dbReference type="NCBIfam" id="TIGR02396">
    <property type="entry name" value="diverge_rpsU"/>
    <property type="match status" value="1"/>
</dbReference>
<comment type="function">
    <text evidence="6">Membrane-associated protein that warps the membrane surface to access and bind aromatic isoprenes with high specificity, including ubiquinone (CoQ) isoprene intermediates and presents them directly to COQ7, therefore facilitating the COQ7-mediated hydroxylase step. Participates in the biosynthesis of coenzyme Q, also named ubiquinone, an essential lipid-soluble electron transporter for aerobic cellular respiration.</text>
</comment>
<dbReference type="RefSeq" id="WP_176273130.1">
    <property type="nucleotide sequence ID" value="NZ_JABWTA010000001.1"/>
</dbReference>
<dbReference type="PANTHER" id="PTHR21427">
    <property type="entry name" value="UBIQUINONE BIOSYNTHESIS PROTEIN COQ9, MITOCHONDRIAL"/>
    <property type="match status" value="1"/>
</dbReference>
<evidence type="ECO:0000313" key="9">
    <source>
        <dbReference type="Proteomes" id="UP000546031"/>
    </source>
</evidence>
<evidence type="ECO:0000256" key="6">
    <source>
        <dbReference type="ARBA" id="ARBA00058104"/>
    </source>
</evidence>
<accession>A0A850H6M9</accession>
<dbReference type="GO" id="GO:0008289">
    <property type="term" value="F:lipid binding"/>
    <property type="evidence" value="ECO:0007669"/>
    <property type="project" value="UniProtKB-KW"/>
</dbReference>
<evidence type="ECO:0000313" key="8">
    <source>
        <dbReference type="EMBL" id="NVE94904.1"/>
    </source>
</evidence>
<proteinExistence type="inferred from homology"/>
<evidence type="ECO:0000256" key="4">
    <source>
        <dbReference type="ARBA" id="ARBA00022946"/>
    </source>
</evidence>
<keyword evidence="4" id="KW-0809">Transit peptide</keyword>
<dbReference type="Gene3D" id="1.10.357.10">
    <property type="entry name" value="Tetracycline Repressor, domain 2"/>
    <property type="match status" value="1"/>
</dbReference>
<evidence type="ECO:0000256" key="2">
    <source>
        <dbReference type="ARBA" id="ARBA00010766"/>
    </source>
</evidence>
<name>A0A850H6M9_9SPHN</name>
<keyword evidence="5" id="KW-0446">Lipid-binding</keyword>
<keyword evidence="3" id="KW-0831">Ubiquinone biosynthesis</keyword>
<dbReference type="InterPro" id="IPR013718">
    <property type="entry name" value="COQ9_C"/>
</dbReference>
<dbReference type="Proteomes" id="UP000546031">
    <property type="component" value="Unassembled WGS sequence"/>
</dbReference>
<evidence type="ECO:0000259" key="7">
    <source>
        <dbReference type="Pfam" id="PF08511"/>
    </source>
</evidence>
<comment type="similarity">
    <text evidence="2">Belongs to the COQ9 family.</text>
</comment>
<keyword evidence="9" id="KW-1185">Reference proteome</keyword>
<dbReference type="PANTHER" id="PTHR21427:SF19">
    <property type="entry name" value="UBIQUINONE BIOSYNTHESIS PROTEIN COQ9, MITOCHONDRIAL"/>
    <property type="match status" value="1"/>
</dbReference>
<dbReference type="EMBL" id="JABWTA010000001">
    <property type="protein sequence ID" value="NVE94904.1"/>
    <property type="molecule type" value="Genomic_DNA"/>
</dbReference>
<dbReference type="AlphaFoldDB" id="A0A850H6M9"/>
<gene>
    <name evidence="8" type="ORF">HUO12_08350</name>
</gene>
<dbReference type="Pfam" id="PF08511">
    <property type="entry name" value="COQ9"/>
    <property type="match status" value="1"/>
</dbReference>
<sequence length="224" mass="25285">MTDFADMTLEELRVALAPEVAAAAIFDGWNDTALEAAAEMAGADFDVAKLAYADKPIGGRAMDMIDAWIESVDAQMAEALPAEKLNEMKIRERIFELVWFRLMAVEGLEEALRRAIAIMALPQNASRSLQIGWRSADLMWRLAGDTATDYNHYTKRTILGSIYAATLAVFVEDDSEGKEQTRAFLERRIEGVMKFEKVKARLLRPDRESFNVTRFLGRLRYPAR</sequence>
<dbReference type="InterPro" id="IPR012762">
    <property type="entry name" value="Ubiq_biosynth_COQ9"/>
</dbReference>
<protein>
    <submittedName>
        <fullName evidence="8">COQ9 family protein</fullName>
    </submittedName>
</protein>
<dbReference type="GO" id="GO:0006744">
    <property type="term" value="P:ubiquinone biosynthetic process"/>
    <property type="evidence" value="ECO:0007669"/>
    <property type="project" value="UniProtKB-KW"/>
</dbReference>
<evidence type="ECO:0000256" key="5">
    <source>
        <dbReference type="ARBA" id="ARBA00023121"/>
    </source>
</evidence>
<comment type="pathway">
    <text evidence="1">Cofactor biosynthesis; ubiquinone biosynthesis.</text>
</comment>
<reference evidence="8 9" key="1">
    <citation type="submission" date="2020-06" db="EMBL/GenBank/DDBJ databases">
        <title>Altererythrobacter lutimaris sp. nov., a marine bacterium isolated from a tidal flat.</title>
        <authorList>
            <person name="Kim D."/>
            <person name="Yoo Y."/>
            <person name="Kim J.-J."/>
        </authorList>
    </citation>
    <scope>NUCLEOTIDE SEQUENCE [LARGE SCALE GENOMIC DNA]</scope>
    <source>
        <strain evidence="8 9">JGD-16</strain>
    </source>
</reference>
<evidence type="ECO:0000256" key="3">
    <source>
        <dbReference type="ARBA" id="ARBA00022688"/>
    </source>
</evidence>
<comment type="caution">
    <text evidence="8">The sequence shown here is derived from an EMBL/GenBank/DDBJ whole genome shotgun (WGS) entry which is preliminary data.</text>
</comment>
<evidence type="ECO:0000256" key="1">
    <source>
        <dbReference type="ARBA" id="ARBA00004749"/>
    </source>
</evidence>